<dbReference type="InterPro" id="IPR011004">
    <property type="entry name" value="Trimer_LpxA-like_sf"/>
</dbReference>
<reference evidence="3 4" key="1">
    <citation type="submission" date="2017-01" db="EMBL/GenBank/DDBJ databases">
        <authorList>
            <person name="Mah S.A."/>
            <person name="Swanson W.J."/>
            <person name="Moy G.W."/>
            <person name="Vacquier V.D."/>
        </authorList>
    </citation>
    <scope>NUCLEOTIDE SEQUENCE [LARGE SCALE GENOMIC DNA]</scope>
    <source>
        <strain evidence="3 4">RU36E</strain>
    </source>
</reference>
<proteinExistence type="inferred from homology"/>
<evidence type="ECO:0000256" key="1">
    <source>
        <dbReference type="ARBA" id="ARBA00007274"/>
    </source>
</evidence>
<gene>
    <name evidence="3" type="ORF">SAMN05878282_103165</name>
</gene>
<dbReference type="PANTHER" id="PTHR43300">
    <property type="entry name" value="ACETYLTRANSFERASE"/>
    <property type="match status" value="1"/>
</dbReference>
<keyword evidence="3" id="KW-0012">Acyltransferase</keyword>
<dbReference type="Gene3D" id="2.160.10.10">
    <property type="entry name" value="Hexapeptide repeat proteins"/>
    <property type="match status" value="1"/>
</dbReference>
<organism evidence="3 4">
    <name type="scientific">Aquipseudomonas alcaligenes</name>
    <name type="common">Pseudomonas alcaligenes</name>
    <dbReference type="NCBI Taxonomy" id="43263"/>
    <lineage>
        <taxon>Bacteria</taxon>
        <taxon>Pseudomonadati</taxon>
        <taxon>Pseudomonadota</taxon>
        <taxon>Gammaproteobacteria</taxon>
        <taxon>Pseudomonadales</taxon>
        <taxon>Pseudomonadaceae</taxon>
        <taxon>Aquipseudomonas</taxon>
    </lineage>
</organism>
<protein>
    <submittedName>
        <fullName evidence="3">UDP-3-O-[3-hydroxymyristoyl] glucosamine N-acyltransferase</fullName>
    </submittedName>
</protein>
<dbReference type="Pfam" id="PF00132">
    <property type="entry name" value="Hexapep"/>
    <property type="match status" value="1"/>
</dbReference>
<keyword evidence="3" id="KW-0808">Transferase</keyword>
<dbReference type="RefSeq" id="WP_076426147.1">
    <property type="nucleotide sequence ID" value="NZ_FTMP01000003.1"/>
</dbReference>
<dbReference type="GO" id="GO:0016746">
    <property type="term" value="F:acyltransferase activity"/>
    <property type="evidence" value="ECO:0007669"/>
    <property type="project" value="UniProtKB-KW"/>
</dbReference>
<dbReference type="EMBL" id="FTMP01000003">
    <property type="protein sequence ID" value="SIQ32072.1"/>
    <property type="molecule type" value="Genomic_DNA"/>
</dbReference>
<evidence type="ECO:0000256" key="2">
    <source>
        <dbReference type="SAM" id="MobiDB-lite"/>
    </source>
</evidence>
<feature type="region of interest" description="Disordered" evidence="2">
    <location>
        <begin position="291"/>
        <end position="314"/>
    </location>
</feature>
<dbReference type="AlphaFoldDB" id="A0A1N6RTM3"/>
<dbReference type="Proteomes" id="UP000185841">
    <property type="component" value="Unassembled WGS sequence"/>
</dbReference>
<dbReference type="InterPro" id="IPR001451">
    <property type="entry name" value="Hexapep"/>
</dbReference>
<dbReference type="PANTHER" id="PTHR43300:SF7">
    <property type="entry name" value="UDP-N-ACETYLBACILLOSAMINE N-ACETYLTRANSFERASE"/>
    <property type="match status" value="1"/>
</dbReference>
<dbReference type="InterPro" id="IPR050179">
    <property type="entry name" value="Trans_hexapeptide_repeat"/>
</dbReference>
<evidence type="ECO:0000313" key="3">
    <source>
        <dbReference type="EMBL" id="SIQ32072.1"/>
    </source>
</evidence>
<evidence type="ECO:0000313" key="4">
    <source>
        <dbReference type="Proteomes" id="UP000185841"/>
    </source>
</evidence>
<dbReference type="SUPFAM" id="SSF51161">
    <property type="entry name" value="Trimeric LpxA-like enzymes"/>
    <property type="match status" value="1"/>
</dbReference>
<comment type="similarity">
    <text evidence="1">Belongs to the transferase hexapeptide repeat family.</text>
</comment>
<accession>A0A1N6RTM3</accession>
<name>A0A1N6RTM3_AQUAC</name>
<sequence>MFSYQDIERELQKLEVAFSIQGKFSHEKYTFKSLRNIEPQGIYFIAEKVDNPPKIHNSIVITPKKSNTDHLIDCVILHVESPQLVFYQLMNALINDSEEKPSGIHPTAIINNDCIIDPSAYIGPYCILEKCTIGARTHLHSHVCVMRGSIIEDDVTIEPHSTIGATGIAWIWDQATHTRVMQPQTGFTRIKQGSFIGTDVTVVRGSVNETTTIGEGCVIAHGSKIGHGCQIGPECHFANNISLAGNVTLGKQCFLGSGAVIRPQVKLAEKTVVGAGAVVIRSTHEAGLTLTGVPANSKKPTGDRLTGVPKPLED</sequence>